<proteinExistence type="predicted"/>
<sequence>MARCPNCGRRTSGDSCEWCNYPIPRVKQLRRRKARKQAAEETALAAKEQAQKEAEDARKAREAELAAREQAQEEA</sequence>
<accession>X0TJR0</accession>
<organism evidence="2">
    <name type="scientific">marine sediment metagenome</name>
    <dbReference type="NCBI Taxonomy" id="412755"/>
    <lineage>
        <taxon>unclassified sequences</taxon>
        <taxon>metagenomes</taxon>
        <taxon>ecological metagenomes</taxon>
    </lineage>
</organism>
<protein>
    <submittedName>
        <fullName evidence="2">Uncharacterized protein</fullName>
    </submittedName>
</protein>
<reference evidence="2" key="1">
    <citation type="journal article" date="2014" name="Front. Microbiol.">
        <title>High frequency of phylogenetically diverse reductive dehalogenase-homologous genes in deep subseafloor sedimentary metagenomes.</title>
        <authorList>
            <person name="Kawai M."/>
            <person name="Futagami T."/>
            <person name="Toyoda A."/>
            <person name="Takaki Y."/>
            <person name="Nishi S."/>
            <person name="Hori S."/>
            <person name="Arai W."/>
            <person name="Tsubouchi T."/>
            <person name="Morono Y."/>
            <person name="Uchiyama I."/>
            <person name="Ito T."/>
            <person name="Fujiyama A."/>
            <person name="Inagaki F."/>
            <person name="Takami H."/>
        </authorList>
    </citation>
    <scope>NUCLEOTIDE SEQUENCE</scope>
    <source>
        <strain evidence="2">Expedition CK06-06</strain>
    </source>
</reference>
<feature type="region of interest" description="Disordered" evidence="1">
    <location>
        <begin position="30"/>
        <end position="75"/>
    </location>
</feature>
<feature type="non-terminal residue" evidence="2">
    <location>
        <position position="75"/>
    </location>
</feature>
<evidence type="ECO:0000313" key="2">
    <source>
        <dbReference type="EMBL" id="GAF93793.1"/>
    </source>
</evidence>
<dbReference type="EMBL" id="BARS01019702">
    <property type="protein sequence ID" value="GAF93793.1"/>
    <property type="molecule type" value="Genomic_DNA"/>
</dbReference>
<comment type="caution">
    <text evidence="2">The sequence shown here is derived from an EMBL/GenBank/DDBJ whole genome shotgun (WGS) entry which is preliminary data.</text>
</comment>
<feature type="compositionally biased region" description="Basic and acidic residues" evidence="1">
    <location>
        <begin position="49"/>
        <end position="75"/>
    </location>
</feature>
<gene>
    <name evidence="2" type="ORF">S01H1_31879</name>
</gene>
<dbReference type="AlphaFoldDB" id="X0TJR0"/>
<name>X0TJR0_9ZZZZ</name>
<evidence type="ECO:0000256" key="1">
    <source>
        <dbReference type="SAM" id="MobiDB-lite"/>
    </source>
</evidence>